<evidence type="ECO:0000313" key="3">
    <source>
        <dbReference type="RefSeq" id="XP_010247850.1"/>
    </source>
</evidence>
<organism evidence="2 3">
    <name type="scientific">Nelumbo nucifera</name>
    <name type="common">Sacred lotus</name>
    <dbReference type="NCBI Taxonomy" id="4432"/>
    <lineage>
        <taxon>Eukaryota</taxon>
        <taxon>Viridiplantae</taxon>
        <taxon>Streptophyta</taxon>
        <taxon>Embryophyta</taxon>
        <taxon>Tracheophyta</taxon>
        <taxon>Spermatophyta</taxon>
        <taxon>Magnoliopsida</taxon>
        <taxon>Proteales</taxon>
        <taxon>Nelumbonaceae</taxon>
        <taxon>Nelumbo</taxon>
    </lineage>
</organism>
<dbReference type="OrthoDB" id="2506647at2759"/>
<dbReference type="Gene3D" id="3.90.280.10">
    <property type="entry name" value="PEBP-like"/>
    <property type="match status" value="1"/>
</dbReference>
<dbReference type="InterPro" id="IPR001858">
    <property type="entry name" value="Phosphatidylethanolamine-bd_CS"/>
</dbReference>
<dbReference type="InterPro" id="IPR035810">
    <property type="entry name" value="PEBP_euk"/>
</dbReference>
<sequence>MSRVRDPLVVGRVIGDVLDPFERSISIRITYNNREVNNGYDFRPLALLNQPRVEIGGNDLRIFYTLVMVDPDAPSPSDPNLREYLHWLVTDIPEGTDATFGKEIVCYERPNPTSGIHRFVFALFRQLGKQTVYAPGWRQNFSTRDFAELYNLGLPSAAVYFNCQREGGCGGRRTGLNH</sequence>
<dbReference type="RefSeq" id="XP_010247850.1">
    <property type="nucleotide sequence ID" value="XM_010249548.2"/>
</dbReference>
<dbReference type="STRING" id="4432.A0A1U7ZHZ3"/>
<dbReference type="Pfam" id="PF01161">
    <property type="entry name" value="PBP"/>
    <property type="match status" value="1"/>
</dbReference>
<dbReference type="InterPro" id="IPR008914">
    <property type="entry name" value="PEBP"/>
</dbReference>
<dbReference type="Proteomes" id="UP000189703">
    <property type="component" value="Unplaced"/>
</dbReference>
<dbReference type="SUPFAM" id="SSF49777">
    <property type="entry name" value="PEBP-like"/>
    <property type="match status" value="1"/>
</dbReference>
<proteinExistence type="inferred from homology"/>
<name>A0A1U7ZHZ3_NELNU</name>
<dbReference type="CDD" id="cd00866">
    <property type="entry name" value="PEBP_euk"/>
    <property type="match status" value="1"/>
</dbReference>
<dbReference type="InterPro" id="IPR036610">
    <property type="entry name" value="PEBP-like_sf"/>
</dbReference>
<dbReference type="PANTHER" id="PTHR11362">
    <property type="entry name" value="PHOSPHATIDYLETHANOLAMINE-BINDING PROTEIN"/>
    <property type="match status" value="1"/>
</dbReference>
<evidence type="ECO:0000313" key="2">
    <source>
        <dbReference type="Proteomes" id="UP000189703"/>
    </source>
</evidence>
<dbReference type="eggNOG" id="KOG3346">
    <property type="taxonomic scope" value="Eukaryota"/>
</dbReference>
<dbReference type="PROSITE" id="PS01220">
    <property type="entry name" value="PBP"/>
    <property type="match status" value="1"/>
</dbReference>
<protein>
    <submittedName>
        <fullName evidence="3">Protein FLOWERING LOCUS T-like isoform X1</fullName>
    </submittedName>
</protein>
<gene>
    <name evidence="3" type="primary">LOC104590805</name>
</gene>
<dbReference type="KEGG" id="nnu:104590805"/>
<evidence type="ECO:0000256" key="1">
    <source>
        <dbReference type="ARBA" id="ARBA00007091"/>
    </source>
</evidence>
<dbReference type="GeneID" id="104590805"/>
<dbReference type="FunFam" id="3.90.280.10:FF:000001">
    <property type="entry name" value="Terminal flower 1"/>
    <property type="match status" value="1"/>
</dbReference>
<keyword evidence="2" id="KW-1185">Reference proteome</keyword>
<dbReference type="PANTHER" id="PTHR11362:SF9">
    <property type="entry name" value="PROTEIN FLOWERING LOCUS T-RELATED"/>
    <property type="match status" value="1"/>
</dbReference>
<dbReference type="OMA" id="QEVICYE"/>
<reference evidence="3" key="1">
    <citation type="submission" date="2025-08" db="UniProtKB">
        <authorList>
            <consortium name="RefSeq"/>
        </authorList>
    </citation>
    <scope>IDENTIFICATION</scope>
</reference>
<dbReference type="InParanoid" id="A0A1U7ZHZ3"/>
<comment type="similarity">
    <text evidence="1">Belongs to the phosphatidylethanolamine-binding protein family.</text>
</comment>
<accession>A0A1U7ZHZ3</accession>
<dbReference type="AlphaFoldDB" id="A0A1U7ZHZ3"/>